<dbReference type="GO" id="GO:0004519">
    <property type="term" value="F:endonuclease activity"/>
    <property type="evidence" value="ECO:0007669"/>
    <property type="project" value="UniProtKB-KW"/>
</dbReference>
<dbReference type="EMBL" id="FOKA01000018">
    <property type="protein sequence ID" value="SFB36802.1"/>
    <property type="molecule type" value="Genomic_DNA"/>
</dbReference>
<feature type="domain" description="HNH nuclease" evidence="1">
    <location>
        <begin position="218"/>
        <end position="266"/>
    </location>
</feature>
<evidence type="ECO:0000259" key="1">
    <source>
        <dbReference type="Pfam" id="PF13391"/>
    </source>
</evidence>
<evidence type="ECO:0000313" key="3">
    <source>
        <dbReference type="Proteomes" id="UP000199012"/>
    </source>
</evidence>
<gene>
    <name evidence="2" type="ORF">SAMN05421867_1182</name>
</gene>
<keyword evidence="2" id="KW-0540">Nuclease</keyword>
<keyword evidence="2" id="KW-0378">Hydrolase</keyword>
<name>A0A1I1AH40_9CELL</name>
<dbReference type="InterPro" id="IPR003615">
    <property type="entry name" value="HNH_nuc"/>
</dbReference>
<dbReference type="STRING" id="988821.SAMN05421867_1182"/>
<accession>A0A1I1AH40</accession>
<proteinExistence type="predicted"/>
<organism evidence="2 3">
    <name type="scientific">Cellulomonas marina</name>
    <dbReference type="NCBI Taxonomy" id="988821"/>
    <lineage>
        <taxon>Bacteria</taxon>
        <taxon>Bacillati</taxon>
        <taxon>Actinomycetota</taxon>
        <taxon>Actinomycetes</taxon>
        <taxon>Micrococcales</taxon>
        <taxon>Cellulomonadaceae</taxon>
        <taxon>Cellulomonas</taxon>
    </lineage>
</organism>
<keyword evidence="3" id="KW-1185">Reference proteome</keyword>
<protein>
    <submittedName>
        <fullName evidence="2">HNH endonuclease</fullName>
    </submittedName>
</protein>
<dbReference type="AlphaFoldDB" id="A0A1I1AH40"/>
<keyword evidence="2" id="KW-0255">Endonuclease</keyword>
<reference evidence="2 3" key="1">
    <citation type="submission" date="2016-10" db="EMBL/GenBank/DDBJ databases">
        <authorList>
            <person name="de Groot N.N."/>
        </authorList>
    </citation>
    <scope>NUCLEOTIDE SEQUENCE [LARGE SCALE GENOMIC DNA]</scope>
    <source>
        <strain evidence="2 3">CGMCC 4.6945</strain>
    </source>
</reference>
<sequence length="317" mass="35663">MAAGDDRGHGGNEGYDDQIDAYYSWDSNVPNHRNLSVGDPIAIWDKQRLLGVSVIEEIQAEAGTKLLRRCPTCWKTRISERKSRLPRYRCMRCKAEFDEAVPDVVPVTVYRARYDAAWTALDGALNEDDLRALAKNPGDINAMRPLDWVGLTDALAARGAVRAVDRLVARADLSVSGAPSRPGVEFDPPQGHAHAFVRVRRGQRQFRDHLLSEQGGMCAFTGPAPERVLEAGHLYSYAQLGTHYRHGGLLLRRDIHRLFDDGLLSVQPSRLCIDVAPDLAKFPQYGRLHGERLTLQLRSEQVDWLAQHWEEHRTSTR</sequence>
<dbReference type="Pfam" id="PF13391">
    <property type="entry name" value="HNH_2"/>
    <property type="match status" value="1"/>
</dbReference>
<evidence type="ECO:0000313" key="2">
    <source>
        <dbReference type="EMBL" id="SFB36802.1"/>
    </source>
</evidence>
<dbReference type="Proteomes" id="UP000199012">
    <property type="component" value="Unassembled WGS sequence"/>
</dbReference>